<keyword evidence="2" id="KW-1185">Reference proteome</keyword>
<gene>
    <name evidence="1" type="ORF">WBA_LOCUS9863</name>
</gene>
<organism evidence="1 2">
    <name type="scientific">Wuchereria bancrofti</name>
    <dbReference type="NCBI Taxonomy" id="6293"/>
    <lineage>
        <taxon>Eukaryota</taxon>
        <taxon>Metazoa</taxon>
        <taxon>Ecdysozoa</taxon>
        <taxon>Nematoda</taxon>
        <taxon>Chromadorea</taxon>
        <taxon>Rhabditida</taxon>
        <taxon>Spirurina</taxon>
        <taxon>Spiruromorpha</taxon>
        <taxon>Filarioidea</taxon>
        <taxon>Onchocercidae</taxon>
        <taxon>Wuchereria</taxon>
    </lineage>
</organism>
<proteinExistence type="predicted"/>
<dbReference type="EMBL" id="UYWW01010434">
    <property type="protein sequence ID" value="VDM17782.1"/>
    <property type="molecule type" value="Genomic_DNA"/>
</dbReference>
<sequence>MLAAVAAAEAVGAQDLVFLARYPLTNLLGEQLHVVGGGDDRTLATAEALLDVGLLRLLARVQAVATLHGQAVAAQFVEAGDAPHIGSDVVLVAQDLRRFAHFAQDGAGTQQLHVVCGFLLVFLEQVHALDDALLDTLRHGRLLVRLVHHGDVVEDVLLLFGHLANAFADDHGELVAIGRVVGAAVGDGRCQHVAVTVFVLQAFTVEGGTAGGAADQETTGAAVASGPGQVADTLEAEHRVEDVERQHRLVVVGVRGTGGDEGAHGAGFVDAFLEDLTLLVLLVEHHLVFIDRLVQLADRGVDAELTEHAFHTEGTGLVRDDRDDALAEFLVLDQLREDAHEGHGGGDFAVARAVEDGLEGIQRRGGDAEALLPALRDEAAQRVAALVQVLVLGAARLRFDERQLFQI</sequence>
<protein>
    <submittedName>
        <fullName evidence="1">Uncharacterized protein</fullName>
    </submittedName>
</protein>
<evidence type="ECO:0000313" key="2">
    <source>
        <dbReference type="Proteomes" id="UP000270924"/>
    </source>
</evidence>
<dbReference type="AlphaFoldDB" id="A0A3P7G5J2"/>
<dbReference type="Proteomes" id="UP000270924">
    <property type="component" value="Unassembled WGS sequence"/>
</dbReference>
<reference evidence="1 2" key="1">
    <citation type="submission" date="2018-11" db="EMBL/GenBank/DDBJ databases">
        <authorList>
            <consortium name="Pathogen Informatics"/>
        </authorList>
    </citation>
    <scope>NUCLEOTIDE SEQUENCE [LARGE SCALE GENOMIC DNA]</scope>
</reference>
<accession>A0A3P7G5J2</accession>
<feature type="non-terminal residue" evidence="1">
    <location>
        <position position="407"/>
    </location>
</feature>
<evidence type="ECO:0000313" key="1">
    <source>
        <dbReference type="EMBL" id="VDM17782.1"/>
    </source>
</evidence>
<dbReference type="InParanoid" id="A0A3P7G5J2"/>
<name>A0A3P7G5J2_WUCBA</name>